<organism evidence="3 5">
    <name type="scientific">Rubrobacter radiotolerans</name>
    <name type="common">Arthrobacter radiotolerans</name>
    <dbReference type="NCBI Taxonomy" id="42256"/>
    <lineage>
        <taxon>Bacteria</taxon>
        <taxon>Bacillati</taxon>
        <taxon>Actinomycetota</taxon>
        <taxon>Rubrobacteria</taxon>
        <taxon>Rubrobacterales</taxon>
        <taxon>Rubrobacteraceae</taxon>
        <taxon>Rubrobacter</taxon>
    </lineage>
</organism>
<evidence type="ECO:0000313" key="4">
    <source>
        <dbReference type="EMBL" id="MDX5893921.1"/>
    </source>
</evidence>
<protein>
    <submittedName>
        <fullName evidence="4">Peptidoglycan binding domain-containing protein</fullName>
    </submittedName>
    <submittedName>
        <fullName evidence="3">VanW like protein</fullName>
    </submittedName>
</protein>
<reference evidence="4" key="2">
    <citation type="submission" date="2023-11" db="EMBL/GenBank/DDBJ databases">
        <title>MicrobeMod: A computational toolkit for identifying prokaryotic methylation and restriction-modification with nanopore sequencing.</title>
        <authorList>
            <person name="Crits-Christoph A."/>
            <person name="Kang S.C."/>
            <person name="Lee H."/>
            <person name="Ostrov N."/>
        </authorList>
    </citation>
    <scope>NUCLEOTIDE SEQUENCE</scope>
    <source>
        <strain evidence="4">ATCC 51242</strain>
    </source>
</reference>
<feature type="domain" description="YoaR-like putative peptidoglycan binding" evidence="2">
    <location>
        <begin position="249"/>
        <end position="317"/>
    </location>
</feature>
<dbReference type="HOGENOM" id="CLU_011572_2_1_11"/>
<dbReference type="InterPro" id="IPR007391">
    <property type="entry name" value="Vancomycin_resist_VanW"/>
</dbReference>
<dbReference type="STRING" id="42256.RradSPS_1231"/>
<dbReference type="KEGG" id="rrd:RradSPS_1231"/>
<dbReference type="InterPro" id="IPR022029">
    <property type="entry name" value="YoaR-like_PG-bd"/>
</dbReference>
<accession>A0A023X368</accession>
<dbReference type="EMBL" id="CP007514">
    <property type="protein sequence ID" value="AHY46514.1"/>
    <property type="molecule type" value="Genomic_DNA"/>
</dbReference>
<sequence length="545" mass="58914">MTRVVGPLVLLCAVVAVLFAADNWANSGQVYRGVEVAGVPLGGKTPAEAREAIRDRSSGALSEIRVENPTAGGEDFTFDPQAMGIDYDVEATVDAAYSVGREGGFFERLSDRVETAYGTVEVTPKFDYDPARAEARVAEIANALDSQPVEASVNIVGSAVDTSSSANGYVTDRSATLEAINASVEDMTGVAEVEGEVLRPELTTEEAESAAERARAALDGEVVLTRGEDEWTVSPAAIGDSLAVGTQGGDFRVTLDREALRTNLEEVYASLEQPAVEADFEVNGTEVSVVPSQEGRVIRSEQLMNELERGLFEGRREYAVPVAVQKPELTTEMAERMKPTELLGEYSTNYKSYDDTPGRVENLKIGSSAVNGQLLAPGEVFSFNALASQYDYESGSVIVDGKVDEADGGGLCQVSSTLYMAANFAGLDIVERHPHFAELPYIRPGFDATVWFGSLDMRFQNTTNGYLLIQEEVDTQTGEVYAAIYGVPQDVEVEMNSEKVGEYTDEEGNPITDWITYQTVTRNGQVEYDGPLHEDTYGYLQPADS</sequence>
<dbReference type="EMBL" id="JAWXXX010000001">
    <property type="protein sequence ID" value="MDX5893921.1"/>
    <property type="molecule type" value="Genomic_DNA"/>
</dbReference>
<evidence type="ECO:0000256" key="1">
    <source>
        <dbReference type="SAM" id="SignalP"/>
    </source>
</evidence>
<evidence type="ECO:0000259" key="2">
    <source>
        <dbReference type="Pfam" id="PF12229"/>
    </source>
</evidence>
<dbReference type="OrthoDB" id="9813301at2"/>
<dbReference type="PATRIC" id="fig|42256.3.peg.1246"/>
<gene>
    <name evidence="3" type="ORF">RradSPS_1231</name>
    <name evidence="4" type="ORF">SIL72_07730</name>
</gene>
<dbReference type="Proteomes" id="UP000025229">
    <property type="component" value="Chromosome"/>
</dbReference>
<evidence type="ECO:0000313" key="3">
    <source>
        <dbReference type="EMBL" id="AHY46514.1"/>
    </source>
</evidence>
<keyword evidence="5" id="KW-1185">Reference proteome</keyword>
<feature type="chain" id="PRO_5001527394" evidence="1">
    <location>
        <begin position="21"/>
        <end position="545"/>
    </location>
</feature>
<dbReference type="AlphaFoldDB" id="A0A023X368"/>
<proteinExistence type="predicted"/>
<dbReference type="RefSeq" id="WP_038681405.1">
    <property type="nucleotide sequence ID" value="NZ_CP007514.1"/>
</dbReference>
<dbReference type="PANTHER" id="PTHR35788:SF1">
    <property type="entry name" value="EXPORTED PROTEIN"/>
    <property type="match status" value="1"/>
</dbReference>
<dbReference type="Pfam" id="PF04294">
    <property type="entry name" value="VanW"/>
    <property type="match status" value="1"/>
</dbReference>
<dbReference type="eggNOG" id="COG2720">
    <property type="taxonomic scope" value="Bacteria"/>
</dbReference>
<dbReference type="Pfam" id="PF12229">
    <property type="entry name" value="PG_binding_4"/>
    <property type="match status" value="2"/>
</dbReference>
<name>A0A023X368_RUBRA</name>
<dbReference type="InterPro" id="IPR052913">
    <property type="entry name" value="Glycopeptide_resist_protein"/>
</dbReference>
<keyword evidence="1" id="KW-0732">Signal</keyword>
<dbReference type="PANTHER" id="PTHR35788">
    <property type="entry name" value="EXPORTED PROTEIN-RELATED"/>
    <property type="match status" value="1"/>
</dbReference>
<feature type="domain" description="YoaR-like putative peptidoglycan binding" evidence="2">
    <location>
        <begin position="77"/>
        <end position="187"/>
    </location>
</feature>
<feature type="signal peptide" evidence="1">
    <location>
        <begin position="1"/>
        <end position="20"/>
    </location>
</feature>
<reference evidence="3 5" key="1">
    <citation type="submission" date="2014-03" db="EMBL/GenBank/DDBJ databases">
        <title>Complete genome sequence of the Radio-Resistant Rubrobacter radiotolerans RSPS-4.</title>
        <authorList>
            <person name="Egas C.C."/>
            <person name="Barroso C.C."/>
            <person name="Froufe H.J.C."/>
            <person name="Pacheco J.J."/>
            <person name="Albuquerque L.L."/>
            <person name="da Costa M.M.S."/>
        </authorList>
    </citation>
    <scope>NUCLEOTIDE SEQUENCE [LARGE SCALE GENOMIC DNA]</scope>
    <source>
        <strain evidence="3 5">RSPS-4</strain>
    </source>
</reference>
<dbReference type="Proteomes" id="UP001281130">
    <property type="component" value="Unassembled WGS sequence"/>
</dbReference>
<evidence type="ECO:0000313" key="5">
    <source>
        <dbReference type="Proteomes" id="UP000025229"/>
    </source>
</evidence>